<reference evidence="11 12" key="1">
    <citation type="journal article" date="2013" name="PLoS Genet.">
        <title>Comparative genome structure, secondary metabolite, and effector coding capacity across Cochliobolus pathogens.</title>
        <authorList>
            <person name="Condon B.J."/>
            <person name="Leng Y."/>
            <person name="Wu D."/>
            <person name="Bushley K.E."/>
            <person name="Ohm R.A."/>
            <person name="Otillar R."/>
            <person name="Martin J."/>
            <person name="Schackwitz W."/>
            <person name="Grimwood J."/>
            <person name="MohdZainudin N."/>
            <person name="Xue C."/>
            <person name="Wang R."/>
            <person name="Manning V.A."/>
            <person name="Dhillon B."/>
            <person name="Tu Z.J."/>
            <person name="Steffenson B.J."/>
            <person name="Salamov A."/>
            <person name="Sun H."/>
            <person name="Lowry S."/>
            <person name="LaButti K."/>
            <person name="Han J."/>
            <person name="Copeland A."/>
            <person name="Lindquist E."/>
            <person name="Barry K."/>
            <person name="Schmutz J."/>
            <person name="Baker S.E."/>
            <person name="Ciuffetti L.M."/>
            <person name="Grigoriev I.V."/>
            <person name="Zhong S."/>
            <person name="Turgeon B.G."/>
        </authorList>
    </citation>
    <scope>NUCLEOTIDE SEQUENCE [LARGE SCALE GENOMIC DNA]</scope>
    <source>
        <strain evidence="11 12">ATCC 44560</strain>
    </source>
</reference>
<name>W6ZV90_COCMI</name>
<dbReference type="InterPro" id="IPR036396">
    <property type="entry name" value="Cyt_P450_sf"/>
</dbReference>
<evidence type="ECO:0008006" key="13">
    <source>
        <dbReference type="Google" id="ProtNLM"/>
    </source>
</evidence>
<dbReference type="PRINTS" id="PR00465">
    <property type="entry name" value="EP450IV"/>
</dbReference>
<evidence type="ECO:0000256" key="9">
    <source>
        <dbReference type="PIRSR" id="PIRSR602403-1"/>
    </source>
</evidence>
<keyword evidence="4 9" id="KW-0349">Heme</keyword>
<keyword evidence="5 9" id="KW-0479">Metal-binding</keyword>
<protein>
    <recommendedName>
        <fullName evidence="13">Cytochrome P450 monooxygenase</fullName>
    </recommendedName>
</protein>
<dbReference type="GO" id="GO:0020037">
    <property type="term" value="F:heme binding"/>
    <property type="evidence" value="ECO:0007669"/>
    <property type="project" value="InterPro"/>
</dbReference>
<dbReference type="HOGENOM" id="CLU_022195_1_0_1"/>
<keyword evidence="8 10" id="KW-0503">Monooxygenase</keyword>
<keyword evidence="6 10" id="KW-0560">Oxidoreductase</keyword>
<evidence type="ECO:0000256" key="3">
    <source>
        <dbReference type="ARBA" id="ARBA00010617"/>
    </source>
</evidence>
<proteinExistence type="inferred from homology"/>
<sequence length="359" mass="40750">MSPLCIYGNDPEWKEVTTAESILALVARLSTKVFLGDELCRNEDWLRITKEYTLESLAAGIIVSTFPSLLQPLVPFFSQKPKIAKNKLNEVRNFLNPILAERQRRKAEAKKKGEPAPKYEDTLEWLQQESDGAPLDAALYQMALSFAAIHTTSDLLNRTLTHLANDPNLVNDLRQEIVQVLSVDGLKKIALANLKLMDSAIKETQRITPTSAFAMRRVAKEKVVLPNGFVIQRGQYISVDMMALVDADVYPDPLKFDAYRYYRMREDPQKAMKAHLVSTTPDNLSFGLGYHSCPGRFFAANEVKIALCHLLLKYDWQLAPGASLEPYNMFAENVGFDPSNKLRYRRRQEELNTDSLNYD</sequence>
<dbReference type="KEGG" id="bor:COCMIDRAFT_3468"/>
<dbReference type="GO" id="GO:0016705">
    <property type="term" value="F:oxidoreductase activity, acting on paired donors, with incorporation or reduction of molecular oxygen"/>
    <property type="evidence" value="ECO:0007669"/>
    <property type="project" value="InterPro"/>
</dbReference>
<evidence type="ECO:0000256" key="10">
    <source>
        <dbReference type="RuleBase" id="RU000461"/>
    </source>
</evidence>
<evidence type="ECO:0000313" key="11">
    <source>
        <dbReference type="EMBL" id="EUC47676.1"/>
    </source>
</evidence>
<dbReference type="SUPFAM" id="SSF48264">
    <property type="entry name" value="Cytochrome P450"/>
    <property type="match status" value="1"/>
</dbReference>
<keyword evidence="7 9" id="KW-0408">Iron</keyword>
<feature type="binding site" description="axial binding residue" evidence="9">
    <location>
        <position position="293"/>
    </location>
    <ligand>
        <name>heme</name>
        <dbReference type="ChEBI" id="CHEBI:30413"/>
    </ligand>
    <ligandPart>
        <name>Fe</name>
        <dbReference type="ChEBI" id="CHEBI:18248"/>
    </ligandPart>
</feature>
<dbReference type="PANTHER" id="PTHR46206:SF2">
    <property type="entry name" value="CYTOCHROME P450 MONOOXYGENASE AUSG-RELATED"/>
    <property type="match status" value="1"/>
</dbReference>
<evidence type="ECO:0000256" key="1">
    <source>
        <dbReference type="ARBA" id="ARBA00001971"/>
    </source>
</evidence>
<dbReference type="Proteomes" id="UP000054032">
    <property type="component" value="Unassembled WGS sequence"/>
</dbReference>
<evidence type="ECO:0000256" key="2">
    <source>
        <dbReference type="ARBA" id="ARBA00004685"/>
    </source>
</evidence>
<dbReference type="InterPro" id="IPR002403">
    <property type="entry name" value="Cyt_P450_E_grp-IV"/>
</dbReference>
<dbReference type="PANTHER" id="PTHR46206">
    <property type="entry name" value="CYTOCHROME P450"/>
    <property type="match status" value="1"/>
</dbReference>
<dbReference type="PROSITE" id="PS00086">
    <property type="entry name" value="CYTOCHROME_P450"/>
    <property type="match status" value="1"/>
</dbReference>
<accession>W6ZV90</accession>
<dbReference type="PRINTS" id="PR00385">
    <property type="entry name" value="P450"/>
</dbReference>
<dbReference type="OrthoDB" id="1844152at2759"/>
<dbReference type="CDD" id="cd11041">
    <property type="entry name" value="CYP503A1-like"/>
    <property type="match status" value="1"/>
</dbReference>
<comment type="pathway">
    <text evidence="2">Mycotoxin biosynthesis.</text>
</comment>
<evidence type="ECO:0000256" key="7">
    <source>
        <dbReference type="ARBA" id="ARBA00023004"/>
    </source>
</evidence>
<dbReference type="eggNOG" id="KOG0159">
    <property type="taxonomic scope" value="Eukaryota"/>
</dbReference>
<comment type="similarity">
    <text evidence="3 10">Belongs to the cytochrome P450 family.</text>
</comment>
<keyword evidence="12" id="KW-1185">Reference proteome</keyword>
<dbReference type="InterPro" id="IPR001128">
    <property type="entry name" value="Cyt_P450"/>
</dbReference>
<dbReference type="AlphaFoldDB" id="W6ZV90"/>
<dbReference type="RefSeq" id="XP_007685827.1">
    <property type="nucleotide sequence ID" value="XM_007687637.1"/>
</dbReference>
<organism evidence="11 12">
    <name type="scientific">Bipolaris oryzae ATCC 44560</name>
    <dbReference type="NCBI Taxonomy" id="930090"/>
    <lineage>
        <taxon>Eukaryota</taxon>
        <taxon>Fungi</taxon>
        <taxon>Dikarya</taxon>
        <taxon>Ascomycota</taxon>
        <taxon>Pezizomycotina</taxon>
        <taxon>Dothideomycetes</taxon>
        <taxon>Pleosporomycetidae</taxon>
        <taxon>Pleosporales</taxon>
        <taxon>Pleosporineae</taxon>
        <taxon>Pleosporaceae</taxon>
        <taxon>Bipolaris</taxon>
    </lineage>
</organism>
<evidence type="ECO:0000313" key="12">
    <source>
        <dbReference type="Proteomes" id="UP000054032"/>
    </source>
</evidence>
<evidence type="ECO:0000256" key="6">
    <source>
        <dbReference type="ARBA" id="ARBA00023002"/>
    </source>
</evidence>
<dbReference type="Gene3D" id="1.10.630.10">
    <property type="entry name" value="Cytochrome P450"/>
    <property type="match status" value="1"/>
</dbReference>
<dbReference type="Pfam" id="PF00067">
    <property type="entry name" value="p450"/>
    <property type="match status" value="1"/>
</dbReference>
<dbReference type="GeneID" id="19122612"/>
<evidence type="ECO:0000256" key="4">
    <source>
        <dbReference type="ARBA" id="ARBA00022617"/>
    </source>
</evidence>
<dbReference type="GO" id="GO:0004497">
    <property type="term" value="F:monooxygenase activity"/>
    <property type="evidence" value="ECO:0007669"/>
    <property type="project" value="UniProtKB-KW"/>
</dbReference>
<dbReference type="InterPro" id="IPR017972">
    <property type="entry name" value="Cyt_P450_CS"/>
</dbReference>
<comment type="cofactor">
    <cofactor evidence="1 9">
        <name>heme</name>
        <dbReference type="ChEBI" id="CHEBI:30413"/>
    </cofactor>
</comment>
<dbReference type="EMBL" id="KI963950">
    <property type="protein sequence ID" value="EUC47676.1"/>
    <property type="molecule type" value="Genomic_DNA"/>
</dbReference>
<dbReference type="GO" id="GO:0005506">
    <property type="term" value="F:iron ion binding"/>
    <property type="evidence" value="ECO:0007669"/>
    <property type="project" value="InterPro"/>
</dbReference>
<evidence type="ECO:0000256" key="5">
    <source>
        <dbReference type="ARBA" id="ARBA00022723"/>
    </source>
</evidence>
<gene>
    <name evidence="11" type="ORF">COCMIDRAFT_3468</name>
</gene>
<evidence type="ECO:0000256" key="8">
    <source>
        <dbReference type="ARBA" id="ARBA00023033"/>
    </source>
</evidence>